<dbReference type="NCBIfam" id="NF009466">
    <property type="entry name" value="PRK12826.1-2"/>
    <property type="match status" value="1"/>
</dbReference>
<dbReference type="InterPro" id="IPR057326">
    <property type="entry name" value="KR_dom"/>
</dbReference>
<evidence type="ECO:0000259" key="7">
    <source>
        <dbReference type="SMART" id="SM00822"/>
    </source>
</evidence>
<evidence type="ECO:0000313" key="9">
    <source>
        <dbReference type="Proteomes" id="UP001500886"/>
    </source>
</evidence>
<dbReference type="PANTHER" id="PTHR42879:SF2">
    <property type="entry name" value="3-OXOACYL-[ACYL-CARRIER-PROTEIN] REDUCTASE FABG"/>
    <property type="match status" value="1"/>
</dbReference>
<evidence type="ECO:0000313" key="8">
    <source>
        <dbReference type="EMBL" id="GAA2720779.1"/>
    </source>
</evidence>
<dbReference type="SUPFAM" id="SSF51735">
    <property type="entry name" value="NAD(P)-binding Rossmann-fold domains"/>
    <property type="match status" value="1"/>
</dbReference>
<dbReference type="InterPro" id="IPR002347">
    <property type="entry name" value="SDR_fam"/>
</dbReference>
<evidence type="ECO:0000256" key="6">
    <source>
        <dbReference type="RuleBase" id="RU366074"/>
    </source>
</evidence>
<dbReference type="PROSITE" id="PS00061">
    <property type="entry name" value="ADH_SHORT"/>
    <property type="match status" value="1"/>
</dbReference>
<keyword evidence="4 6" id="KW-0560">Oxidoreductase</keyword>
<proteinExistence type="inferred from homology"/>
<dbReference type="PRINTS" id="PR00080">
    <property type="entry name" value="SDRFAMILY"/>
</dbReference>
<dbReference type="RefSeq" id="WP_344436943.1">
    <property type="nucleotide sequence ID" value="NZ_BAAASL010000016.1"/>
</dbReference>
<dbReference type="InterPro" id="IPR050259">
    <property type="entry name" value="SDR"/>
</dbReference>
<comment type="catalytic activity">
    <reaction evidence="5 6">
        <text>a (3R)-hydroxyacyl-[ACP] + NADP(+) = a 3-oxoacyl-[ACP] + NADPH + H(+)</text>
        <dbReference type="Rhea" id="RHEA:17397"/>
        <dbReference type="Rhea" id="RHEA-COMP:9916"/>
        <dbReference type="Rhea" id="RHEA-COMP:9945"/>
        <dbReference type="ChEBI" id="CHEBI:15378"/>
        <dbReference type="ChEBI" id="CHEBI:57783"/>
        <dbReference type="ChEBI" id="CHEBI:58349"/>
        <dbReference type="ChEBI" id="CHEBI:78776"/>
        <dbReference type="ChEBI" id="CHEBI:78827"/>
        <dbReference type="EC" id="1.1.1.100"/>
    </reaction>
</comment>
<dbReference type="Pfam" id="PF13561">
    <property type="entry name" value="adh_short_C2"/>
    <property type="match status" value="1"/>
</dbReference>
<evidence type="ECO:0000256" key="3">
    <source>
        <dbReference type="ARBA" id="ARBA00012948"/>
    </source>
</evidence>
<comment type="similarity">
    <text evidence="2 6">Belongs to the short-chain dehydrogenases/reductases (SDR) family.</text>
</comment>
<keyword evidence="6" id="KW-0275">Fatty acid biosynthesis</keyword>
<comment type="function">
    <text evidence="6">Catalyzes the NADPH-dependent reduction of beta-ketoacyl-ACP substrates to beta-hydroxyacyl-ACP products, the first reductive step in the elongation cycle of fatty acid biosynthesis.</text>
</comment>
<dbReference type="SMART" id="SM00822">
    <property type="entry name" value="PKS_KR"/>
    <property type="match status" value="1"/>
</dbReference>
<protein>
    <recommendedName>
        <fullName evidence="3 6">3-oxoacyl-[acyl-carrier-protein] reductase</fullName>
        <ecNumber evidence="3 6">1.1.1.100</ecNumber>
    </recommendedName>
</protein>
<keyword evidence="6" id="KW-0276">Fatty acid metabolism</keyword>
<dbReference type="InterPro" id="IPR036291">
    <property type="entry name" value="NAD(P)-bd_dom_sf"/>
</dbReference>
<reference evidence="9" key="1">
    <citation type="journal article" date="2019" name="Int. J. Syst. Evol. Microbiol.">
        <title>The Global Catalogue of Microorganisms (GCM) 10K type strain sequencing project: providing services to taxonomists for standard genome sequencing and annotation.</title>
        <authorList>
            <consortium name="The Broad Institute Genomics Platform"/>
            <consortium name="The Broad Institute Genome Sequencing Center for Infectious Disease"/>
            <person name="Wu L."/>
            <person name="Ma J."/>
        </authorList>
    </citation>
    <scope>NUCLEOTIDE SEQUENCE [LARGE SCALE GENOMIC DNA]</scope>
    <source>
        <strain evidence="9">JCM 4542</strain>
    </source>
</reference>
<comment type="subunit">
    <text evidence="6">Homotetramer.</text>
</comment>
<gene>
    <name evidence="8" type="primary">fabG_3</name>
    <name evidence="8" type="ORF">GCM10010315_41990</name>
</gene>
<dbReference type="EMBL" id="BAAASL010000016">
    <property type="protein sequence ID" value="GAA2720779.1"/>
    <property type="molecule type" value="Genomic_DNA"/>
</dbReference>
<dbReference type="PRINTS" id="PR00081">
    <property type="entry name" value="GDHRDH"/>
</dbReference>
<evidence type="ECO:0000256" key="5">
    <source>
        <dbReference type="ARBA" id="ARBA00048508"/>
    </source>
</evidence>
<name>A0ABP6GBJ8_9ACTN</name>
<dbReference type="EC" id="1.1.1.100" evidence="3 6"/>
<keyword evidence="6" id="KW-0521">NADP</keyword>
<comment type="pathway">
    <text evidence="1 6">Lipid metabolism; fatty acid biosynthesis.</text>
</comment>
<dbReference type="NCBIfam" id="TIGR01830">
    <property type="entry name" value="3oxo_ACP_reduc"/>
    <property type="match status" value="1"/>
</dbReference>
<dbReference type="Gene3D" id="3.40.50.720">
    <property type="entry name" value="NAD(P)-binding Rossmann-like Domain"/>
    <property type="match status" value="1"/>
</dbReference>
<keyword evidence="9" id="KW-1185">Reference proteome</keyword>
<organism evidence="8 9">
    <name type="scientific">Streptomyces luteosporeus</name>
    <dbReference type="NCBI Taxonomy" id="173856"/>
    <lineage>
        <taxon>Bacteria</taxon>
        <taxon>Bacillati</taxon>
        <taxon>Actinomycetota</taxon>
        <taxon>Actinomycetes</taxon>
        <taxon>Kitasatosporales</taxon>
        <taxon>Streptomycetaceae</taxon>
        <taxon>Streptomyces</taxon>
    </lineage>
</organism>
<dbReference type="InterPro" id="IPR020904">
    <property type="entry name" value="Sc_DH/Rdtase_CS"/>
</dbReference>
<dbReference type="InterPro" id="IPR011284">
    <property type="entry name" value="3oxo_ACP_reduc"/>
</dbReference>
<evidence type="ECO:0000256" key="1">
    <source>
        <dbReference type="ARBA" id="ARBA00005194"/>
    </source>
</evidence>
<keyword evidence="6" id="KW-0443">Lipid metabolism</keyword>
<comment type="caution">
    <text evidence="8">The sequence shown here is derived from an EMBL/GenBank/DDBJ whole genome shotgun (WGS) entry which is preliminary data.</text>
</comment>
<dbReference type="Proteomes" id="UP001500886">
    <property type="component" value="Unassembled WGS sequence"/>
</dbReference>
<sequence length="239" mass="25152">MSRSVLVTGGNRGIGLAIARAFADAGDKVAFTYRSGEPPAELVDLGCLPVKCDITDPEQVEQAYKEIEEKQGAVEVLIANAGVTRDQLLLRMSEEDFTSVIDTNLTGTFRVVKRASKGMLRARKGRVVLISSVVGLLGSAGQANYAASKAGLVGFARSLARELGSRNITINVVAPGFVDTDMTRVLSDEQRKGIVAGVPLGRYAQPEEIAASVRFLASDDAAYITGAVIPVDGGLGMGH</sequence>
<dbReference type="PANTHER" id="PTHR42879">
    <property type="entry name" value="3-OXOACYL-(ACYL-CARRIER-PROTEIN) REDUCTASE"/>
    <property type="match status" value="1"/>
</dbReference>
<evidence type="ECO:0000256" key="4">
    <source>
        <dbReference type="ARBA" id="ARBA00023002"/>
    </source>
</evidence>
<dbReference type="CDD" id="cd05333">
    <property type="entry name" value="BKR_SDR_c"/>
    <property type="match status" value="1"/>
</dbReference>
<keyword evidence="6" id="KW-0444">Lipid biosynthesis</keyword>
<evidence type="ECO:0000256" key="2">
    <source>
        <dbReference type="ARBA" id="ARBA00006484"/>
    </source>
</evidence>
<accession>A0ABP6GBJ8</accession>
<feature type="domain" description="Ketoreductase" evidence="7">
    <location>
        <begin position="3"/>
        <end position="181"/>
    </location>
</feature>